<evidence type="ECO:0000313" key="1">
    <source>
        <dbReference type="EMBL" id="SVD08588.1"/>
    </source>
</evidence>
<dbReference type="AlphaFoldDB" id="A0A382SHD7"/>
<accession>A0A382SHD7</accession>
<sequence>MILKSYISIHDVSPQNLDDIKTIIDILKYQFNINKICILVIPGLD</sequence>
<reference evidence="1" key="1">
    <citation type="submission" date="2018-05" db="EMBL/GenBank/DDBJ databases">
        <authorList>
            <person name="Lanie J.A."/>
            <person name="Ng W.-L."/>
            <person name="Kazmierczak K.M."/>
            <person name="Andrzejewski T.M."/>
            <person name="Davidsen T.M."/>
            <person name="Wayne K.J."/>
            <person name="Tettelin H."/>
            <person name="Glass J.I."/>
            <person name="Rusch D."/>
            <person name="Podicherti R."/>
            <person name="Tsui H.-C.T."/>
            <person name="Winkler M.E."/>
        </authorList>
    </citation>
    <scope>NUCLEOTIDE SEQUENCE</scope>
</reference>
<name>A0A382SHD7_9ZZZZ</name>
<feature type="non-terminal residue" evidence="1">
    <location>
        <position position="45"/>
    </location>
</feature>
<organism evidence="1">
    <name type="scientific">marine metagenome</name>
    <dbReference type="NCBI Taxonomy" id="408172"/>
    <lineage>
        <taxon>unclassified sequences</taxon>
        <taxon>metagenomes</taxon>
        <taxon>ecological metagenomes</taxon>
    </lineage>
</organism>
<protein>
    <submittedName>
        <fullName evidence="1">Uncharacterized protein</fullName>
    </submittedName>
</protein>
<gene>
    <name evidence="1" type="ORF">METZ01_LOCUS361442</name>
</gene>
<dbReference type="EMBL" id="UINC01128676">
    <property type="protein sequence ID" value="SVD08588.1"/>
    <property type="molecule type" value="Genomic_DNA"/>
</dbReference>
<proteinExistence type="predicted"/>